<proteinExistence type="predicted"/>
<name>A0A7S1X7B5_9CHLO</name>
<dbReference type="EMBL" id="HBGG01028943">
    <property type="protein sequence ID" value="CAD9212748.1"/>
    <property type="molecule type" value="Transcribed_RNA"/>
</dbReference>
<feature type="compositionally biased region" description="Pro residues" evidence="1">
    <location>
        <begin position="66"/>
        <end position="81"/>
    </location>
</feature>
<organism evidence="2">
    <name type="scientific">Tetraselmis chuii</name>
    <dbReference type="NCBI Taxonomy" id="63592"/>
    <lineage>
        <taxon>Eukaryota</taxon>
        <taxon>Viridiplantae</taxon>
        <taxon>Chlorophyta</taxon>
        <taxon>core chlorophytes</taxon>
        <taxon>Chlorodendrophyceae</taxon>
        <taxon>Chlorodendrales</taxon>
        <taxon>Chlorodendraceae</taxon>
        <taxon>Tetraselmis</taxon>
    </lineage>
</organism>
<dbReference type="AlphaFoldDB" id="A0A7S1X7B5"/>
<evidence type="ECO:0000313" key="2">
    <source>
        <dbReference type="EMBL" id="CAD9212748.1"/>
    </source>
</evidence>
<reference evidence="2" key="1">
    <citation type="submission" date="2021-01" db="EMBL/GenBank/DDBJ databases">
        <authorList>
            <person name="Corre E."/>
            <person name="Pelletier E."/>
            <person name="Niang G."/>
            <person name="Scheremetjew M."/>
            <person name="Finn R."/>
            <person name="Kale V."/>
            <person name="Holt S."/>
            <person name="Cochrane G."/>
            <person name="Meng A."/>
            <person name="Brown T."/>
            <person name="Cohen L."/>
        </authorList>
    </citation>
    <scope>NUCLEOTIDE SEQUENCE</scope>
    <source>
        <strain evidence="2">PLY429</strain>
    </source>
</reference>
<evidence type="ECO:0000256" key="1">
    <source>
        <dbReference type="SAM" id="MobiDB-lite"/>
    </source>
</evidence>
<feature type="region of interest" description="Disordered" evidence="1">
    <location>
        <begin position="1"/>
        <end position="105"/>
    </location>
</feature>
<feature type="compositionally biased region" description="Low complexity" evidence="1">
    <location>
        <begin position="96"/>
        <end position="105"/>
    </location>
</feature>
<sequence length="184" mass="18526">MLQAQQGEAGGGKQRAKVSSGKGGVVGGNRTVRNGVAVGGANKAAKQSDASPGKGKVGQVRIVRPSTPPSSPSPPLSPSPSPSSMSPYEDRFPLPTSSTTTATTAADTAAESVTDAVANGGAARLIGEARGLQDDLGMRGMLGDFLSEQEALTAAMARAEVEQRSGVPTSPSRPLFAPAQFLLP</sequence>
<gene>
    <name evidence="2" type="ORF">TCHU04912_LOCUS14987</name>
</gene>
<feature type="compositionally biased region" description="Low complexity" evidence="1">
    <location>
        <begin position="28"/>
        <end position="45"/>
    </location>
</feature>
<feature type="region of interest" description="Disordered" evidence="1">
    <location>
        <begin position="157"/>
        <end position="184"/>
    </location>
</feature>
<accession>A0A7S1X7B5</accession>
<protein>
    <submittedName>
        <fullName evidence="2">Uncharacterized protein</fullName>
    </submittedName>
</protein>